<dbReference type="PANTHER" id="PTHR12829">
    <property type="entry name" value="N6-ADENOSINE-METHYLTRANSFERASE"/>
    <property type="match status" value="1"/>
</dbReference>
<dbReference type="GO" id="GO:0032259">
    <property type="term" value="P:methylation"/>
    <property type="evidence" value="ECO:0007669"/>
    <property type="project" value="UniProtKB-KW"/>
</dbReference>
<evidence type="ECO:0000256" key="1">
    <source>
        <dbReference type="ARBA" id="ARBA00022603"/>
    </source>
</evidence>
<dbReference type="PROSITE" id="PS51143">
    <property type="entry name" value="MT_A70"/>
    <property type="match status" value="1"/>
</dbReference>
<evidence type="ECO:0008006" key="5">
    <source>
        <dbReference type="Google" id="ProtNLM"/>
    </source>
</evidence>
<dbReference type="InterPro" id="IPR029063">
    <property type="entry name" value="SAM-dependent_MTases_sf"/>
</dbReference>
<dbReference type="GO" id="GO:0001734">
    <property type="term" value="F:mRNA m(6)A methyltransferase activity"/>
    <property type="evidence" value="ECO:0007669"/>
    <property type="project" value="UniProtKB-ARBA"/>
</dbReference>
<sequence>VSKITTDNSFLFLWGTWPLLPEVLRVMDSWGFTYKTNAFVWLKTYTTGKDVFGMGNYTRGNTEYCLLGVKGKPKRKSNMVSQLIKTVVRKHSQKPNIVRSKIVQLCGDLPRIELFARTKAHGWITWGNDEKLQNDPLEQFL</sequence>
<dbReference type="PANTHER" id="PTHR12829:SF7">
    <property type="entry name" value="N6-ADENOSINE-METHYLTRANSFERASE CATALYTIC SUBUNIT"/>
    <property type="match status" value="1"/>
</dbReference>
<evidence type="ECO:0000256" key="2">
    <source>
        <dbReference type="ARBA" id="ARBA00022679"/>
    </source>
</evidence>
<dbReference type="InterPro" id="IPR007757">
    <property type="entry name" value="MT-A70-like"/>
</dbReference>
<dbReference type="Gene3D" id="3.40.50.150">
    <property type="entry name" value="Vaccinia Virus protein VP39"/>
    <property type="match status" value="1"/>
</dbReference>
<keyword evidence="1" id="KW-0489">Methyltransferase</keyword>
<gene>
    <name evidence="4" type="ORF">METZ01_LOCUS133230</name>
</gene>
<proteinExistence type="predicted"/>
<evidence type="ECO:0000313" key="4">
    <source>
        <dbReference type="EMBL" id="SVA80376.1"/>
    </source>
</evidence>
<evidence type="ECO:0000256" key="3">
    <source>
        <dbReference type="ARBA" id="ARBA00022691"/>
    </source>
</evidence>
<accession>A0A381YTL1</accession>
<dbReference type="EMBL" id="UINC01019031">
    <property type="protein sequence ID" value="SVA80376.1"/>
    <property type="molecule type" value="Genomic_DNA"/>
</dbReference>
<protein>
    <recommendedName>
        <fullName evidence="5">MT-A70 family protein</fullName>
    </recommendedName>
</protein>
<keyword evidence="3" id="KW-0949">S-adenosyl-L-methionine</keyword>
<reference evidence="4" key="1">
    <citation type="submission" date="2018-05" db="EMBL/GenBank/DDBJ databases">
        <authorList>
            <person name="Lanie J.A."/>
            <person name="Ng W.-L."/>
            <person name="Kazmierczak K.M."/>
            <person name="Andrzejewski T.M."/>
            <person name="Davidsen T.M."/>
            <person name="Wayne K.J."/>
            <person name="Tettelin H."/>
            <person name="Glass J.I."/>
            <person name="Rusch D."/>
            <person name="Podicherti R."/>
            <person name="Tsui H.-C.T."/>
            <person name="Winkler M.E."/>
        </authorList>
    </citation>
    <scope>NUCLEOTIDE SEQUENCE</scope>
</reference>
<dbReference type="AlphaFoldDB" id="A0A381YTL1"/>
<dbReference type="Pfam" id="PF05063">
    <property type="entry name" value="MT-A70"/>
    <property type="match status" value="1"/>
</dbReference>
<feature type="non-terminal residue" evidence="4">
    <location>
        <position position="1"/>
    </location>
</feature>
<organism evidence="4">
    <name type="scientific">marine metagenome</name>
    <dbReference type="NCBI Taxonomy" id="408172"/>
    <lineage>
        <taxon>unclassified sequences</taxon>
        <taxon>metagenomes</taxon>
        <taxon>ecological metagenomes</taxon>
    </lineage>
</organism>
<name>A0A381YTL1_9ZZZZ</name>
<dbReference type="SUPFAM" id="SSF53335">
    <property type="entry name" value="S-adenosyl-L-methionine-dependent methyltransferases"/>
    <property type="match status" value="1"/>
</dbReference>
<keyword evidence="2" id="KW-0808">Transferase</keyword>